<organism evidence="2 3">
    <name type="scientific">Amedibacterium intestinale</name>
    <dbReference type="NCBI Taxonomy" id="2583452"/>
    <lineage>
        <taxon>Bacteria</taxon>
        <taxon>Bacillati</taxon>
        <taxon>Bacillota</taxon>
        <taxon>Erysipelotrichia</taxon>
        <taxon>Erysipelotrichales</taxon>
        <taxon>Erysipelotrichaceae</taxon>
        <taxon>Amedibacterium</taxon>
    </lineage>
</organism>
<dbReference type="AlphaFoldDB" id="A0A6N4THP3"/>
<evidence type="ECO:0000256" key="1">
    <source>
        <dbReference type="SAM" id="MobiDB-lite"/>
    </source>
</evidence>
<protein>
    <submittedName>
        <fullName evidence="2">Uncharacterized protein</fullName>
    </submittedName>
</protein>
<evidence type="ECO:0000313" key="2">
    <source>
        <dbReference type="EMBL" id="BBK21945.1"/>
    </source>
</evidence>
<feature type="compositionally biased region" description="Polar residues" evidence="1">
    <location>
        <begin position="1"/>
        <end position="12"/>
    </location>
</feature>
<accession>A0A6N4THP3</accession>
<keyword evidence="3" id="KW-1185">Reference proteome</keyword>
<dbReference type="EMBL" id="AP019695">
    <property type="protein sequence ID" value="BBK21945.1"/>
    <property type="molecule type" value="Genomic_DNA"/>
</dbReference>
<reference evidence="3" key="1">
    <citation type="submission" date="2019-05" db="EMBL/GenBank/DDBJ databases">
        <title>Complete genome sequencing of Absiella argi strain JCM 30884.</title>
        <authorList>
            <person name="Sakamoto M."/>
            <person name="Murakami T."/>
            <person name="Mori H."/>
        </authorList>
    </citation>
    <scope>NUCLEOTIDE SEQUENCE [LARGE SCALE GENOMIC DNA]</scope>
    <source>
        <strain evidence="3">JCM 30884</strain>
    </source>
</reference>
<proteinExistence type="predicted"/>
<evidence type="ECO:0000313" key="3">
    <source>
        <dbReference type="Proteomes" id="UP000464754"/>
    </source>
</evidence>
<name>A0A6N4THP3_9FIRM</name>
<dbReference type="Proteomes" id="UP000464754">
    <property type="component" value="Chromosome"/>
</dbReference>
<sequence>MRFSNQNKTLNVKDSYKKRKQRQMDSYDTVGDGSMQGKNPKTTALNTKDKQTYEVKFINGTMDMKVLLKELIACRMDKKYEH</sequence>
<gene>
    <name evidence="2" type="ORF">Aargi30884_08480</name>
</gene>
<dbReference type="KEGG" id="aarg:Aargi30884_08480"/>
<feature type="region of interest" description="Disordered" evidence="1">
    <location>
        <begin position="1"/>
        <end position="44"/>
    </location>
</feature>